<dbReference type="Pfam" id="PF14384">
    <property type="entry name" value="BrnA_antitoxin"/>
    <property type="match status" value="1"/>
</dbReference>
<proteinExistence type="predicted"/>
<evidence type="ECO:0000313" key="1">
    <source>
        <dbReference type="EMBL" id="KXU38311.1"/>
    </source>
</evidence>
<evidence type="ECO:0008006" key="3">
    <source>
        <dbReference type="Google" id="ProtNLM"/>
    </source>
</evidence>
<organism evidence="1 2">
    <name type="scientific">Ventosimonas gracilis</name>
    <dbReference type="NCBI Taxonomy" id="1680762"/>
    <lineage>
        <taxon>Bacteria</taxon>
        <taxon>Pseudomonadati</taxon>
        <taxon>Pseudomonadota</taxon>
        <taxon>Gammaproteobacteria</taxon>
        <taxon>Pseudomonadales</taxon>
        <taxon>Ventosimonadaceae</taxon>
        <taxon>Ventosimonas</taxon>
    </lineage>
</organism>
<name>A0A139SV23_9GAMM</name>
<reference evidence="1 2" key="1">
    <citation type="submission" date="2016-02" db="EMBL/GenBank/DDBJ databases">
        <authorList>
            <person name="Wen L."/>
            <person name="He K."/>
            <person name="Yang H."/>
        </authorList>
    </citation>
    <scope>NUCLEOTIDE SEQUENCE [LARGE SCALE GENOMIC DNA]</scope>
    <source>
        <strain evidence="1 2">CV58</strain>
    </source>
</reference>
<comment type="caution">
    <text evidence="1">The sequence shown here is derived from an EMBL/GenBank/DDBJ whole genome shotgun (WGS) entry which is preliminary data.</text>
</comment>
<accession>A0A139SV23</accession>
<protein>
    <recommendedName>
        <fullName evidence="3">BrnA antitoxin of type II toxin-antitoxin system</fullName>
    </recommendedName>
</protein>
<gene>
    <name evidence="1" type="ORF">AXE65_02230</name>
</gene>
<dbReference type="Proteomes" id="UP000072660">
    <property type="component" value="Unassembled WGS sequence"/>
</dbReference>
<evidence type="ECO:0000313" key="2">
    <source>
        <dbReference type="Proteomes" id="UP000072660"/>
    </source>
</evidence>
<dbReference type="InterPro" id="IPR025528">
    <property type="entry name" value="BrnA_antitoxin"/>
</dbReference>
<sequence>MPVTDLRTSLQQAKSGQFAVVHKPDDLRRRGRPRGAVAEARKVITAFRLDTDVLYGLRASGKGWQTRVNALLREAVEQGRI</sequence>
<dbReference type="AlphaFoldDB" id="A0A139SV23"/>
<keyword evidence="2" id="KW-1185">Reference proteome</keyword>
<dbReference type="OrthoDB" id="9796641at2"/>
<dbReference type="EMBL" id="LSZO01000145">
    <property type="protein sequence ID" value="KXU38311.1"/>
    <property type="molecule type" value="Genomic_DNA"/>
</dbReference>